<feature type="domain" description="Protein-glutamine gamma-glutamyltransferase-like C-terminal" evidence="2">
    <location>
        <begin position="447"/>
        <end position="518"/>
    </location>
</feature>
<organism evidence="3 4">
    <name type="scientific">Pseudomonas pohangensis</name>
    <dbReference type="NCBI Taxonomy" id="364197"/>
    <lineage>
        <taxon>Bacteria</taxon>
        <taxon>Pseudomonadati</taxon>
        <taxon>Pseudomonadota</taxon>
        <taxon>Gammaproteobacteria</taxon>
        <taxon>Pseudomonadales</taxon>
        <taxon>Pseudomonadaceae</taxon>
        <taxon>Pseudomonas</taxon>
    </lineage>
</organism>
<dbReference type="InterPro" id="IPR025403">
    <property type="entry name" value="TgpA-like_C"/>
</dbReference>
<dbReference type="AlphaFoldDB" id="A0A1H2EM29"/>
<evidence type="ECO:0000313" key="3">
    <source>
        <dbReference type="EMBL" id="SDT96165.1"/>
    </source>
</evidence>
<name>A0A1H2EM29_9PSED</name>
<keyword evidence="1" id="KW-0812">Transmembrane</keyword>
<dbReference type="STRING" id="364197.SAMN05216296_0905"/>
<proteinExistence type="predicted"/>
<dbReference type="Pfam" id="PF13559">
    <property type="entry name" value="DUF4129"/>
    <property type="match status" value="1"/>
</dbReference>
<protein>
    <recommendedName>
        <fullName evidence="2">Protein-glutamine gamma-glutamyltransferase-like C-terminal domain-containing protein</fullName>
    </recommendedName>
</protein>
<dbReference type="OrthoDB" id="183980at2"/>
<evidence type="ECO:0000313" key="4">
    <source>
        <dbReference type="Proteomes" id="UP000243232"/>
    </source>
</evidence>
<sequence>MRLTDANAAIRPRSAWEALDLGTLLARRQARLLVSSWALLTLPVFALLTLLFWQAPFWSLALFWWLKPLFERLPLHILSRSLFGAPPTLKEALRALPDLLRPQLLASLTWRRLSPTRSFDLPVLQLEGLSGSARSQRLVVLGQRDSGAASWLTVVGVHIESALWLGLLALMYLLLPQQMEIDWRWQILLGSAGGDWLWLEHLSNLFYALLLCVWEPVYVACGFSLYLNRRTALEAWDIELQFRRLRQRLGGSAYALLLGFALLLAQPHNPLQAAEAGPSTCPIPFDDPLGPDKPRLEHQQLTSSAAQQQIKALLDQPPFENRETVTRWRLGDAATDKPADDSDSSWLQGLKNLLLLLGGLGSVEWLALLLEAMLWGSLFCLVGLLLWRYRDWLRTFSRRLHLPQRPRRDAPEVLFGLQVAPHSLPDDIAGSAEQLWASQPRAALGLLYRGLLSHLLHDFQLPLKGSHTENEVLQLVRHLEQPALEQFSQQLTRDWQRVAYGHQLPAADAGPQLCEAWRELFPQAGGA</sequence>
<keyword evidence="1" id="KW-0472">Membrane</keyword>
<reference evidence="4" key="1">
    <citation type="submission" date="2016-10" db="EMBL/GenBank/DDBJ databases">
        <authorList>
            <person name="Varghese N."/>
            <person name="Submissions S."/>
        </authorList>
    </citation>
    <scope>NUCLEOTIDE SEQUENCE [LARGE SCALE GENOMIC DNA]</scope>
    <source>
        <strain evidence="4">DSM 17875</strain>
    </source>
</reference>
<feature type="transmembrane region" description="Helical" evidence="1">
    <location>
        <begin position="248"/>
        <end position="265"/>
    </location>
</feature>
<accession>A0A1H2EM29</accession>
<keyword evidence="4" id="KW-1185">Reference proteome</keyword>
<keyword evidence="1" id="KW-1133">Transmembrane helix</keyword>
<feature type="transmembrane region" description="Helical" evidence="1">
    <location>
        <begin position="205"/>
        <end position="227"/>
    </location>
</feature>
<evidence type="ECO:0000259" key="2">
    <source>
        <dbReference type="Pfam" id="PF13559"/>
    </source>
</evidence>
<feature type="transmembrane region" description="Helical" evidence="1">
    <location>
        <begin position="365"/>
        <end position="389"/>
    </location>
</feature>
<feature type="transmembrane region" description="Helical" evidence="1">
    <location>
        <begin position="37"/>
        <end position="66"/>
    </location>
</feature>
<evidence type="ECO:0000256" key="1">
    <source>
        <dbReference type="SAM" id="Phobius"/>
    </source>
</evidence>
<dbReference type="RefSeq" id="WP_090193289.1">
    <property type="nucleotide sequence ID" value="NZ_LT629785.1"/>
</dbReference>
<dbReference type="Proteomes" id="UP000243232">
    <property type="component" value="Chromosome I"/>
</dbReference>
<gene>
    <name evidence="3" type="ORF">SAMN05216296_0905</name>
</gene>
<dbReference type="EMBL" id="LT629785">
    <property type="protein sequence ID" value="SDT96165.1"/>
    <property type="molecule type" value="Genomic_DNA"/>
</dbReference>